<dbReference type="Proteomes" id="UP000774326">
    <property type="component" value="Unassembled WGS sequence"/>
</dbReference>
<evidence type="ECO:0000313" key="3">
    <source>
        <dbReference type="EMBL" id="KAH3688545.1"/>
    </source>
</evidence>
<feature type="coiled-coil region" evidence="1">
    <location>
        <begin position="1049"/>
        <end position="1076"/>
    </location>
</feature>
<evidence type="ECO:0000256" key="1">
    <source>
        <dbReference type="SAM" id="Coils"/>
    </source>
</evidence>
<accession>A0A9P8QG80</accession>
<feature type="compositionally biased region" description="Low complexity" evidence="2">
    <location>
        <begin position="275"/>
        <end position="301"/>
    </location>
</feature>
<keyword evidence="1" id="KW-0175">Coiled coil</keyword>
<feature type="compositionally biased region" description="Low complexity" evidence="2">
    <location>
        <begin position="36"/>
        <end position="67"/>
    </location>
</feature>
<feature type="compositionally biased region" description="Polar residues" evidence="2">
    <location>
        <begin position="684"/>
        <end position="696"/>
    </location>
</feature>
<feature type="region of interest" description="Disordered" evidence="2">
    <location>
        <begin position="29"/>
        <end position="124"/>
    </location>
</feature>
<dbReference type="OrthoDB" id="3993678at2759"/>
<feature type="compositionally biased region" description="Polar residues" evidence="2">
    <location>
        <begin position="1111"/>
        <end position="1123"/>
    </location>
</feature>
<feature type="compositionally biased region" description="Low complexity" evidence="2">
    <location>
        <begin position="788"/>
        <end position="801"/>
    </location>
</feature>
<feature type="coiled-coil region" evidence="1">
    <location>
        <begin position="992"/>
        <end position="1019"/>
    </location>
</feature>
<proteinExistence type="predicted"/>
<comment type="caution">
    <text evidence="3">The sequence shown here is derived from an EMBL/GenBank/DDBJ whole genome shotgun (WGS) entry which is preliminary data.</text>
</comment>
<dbReference type="EMBL" id="JAEUBG010000295">
    <property type="protein sequence ID" value="KAH3688545.1"/>
    <property type="molecule type" value="Genomic_DNA"/>
</dbReference>
<name>A0A9P8QG80_WICPI</name>
<evidence type="ECO:0000256" key="2">
    <source>
        <dbReference type="SAM" id="MobiDB-lite"/>
    </source>
</evidence>
<organism evidence="3 4">
    <name type="scientific">Wickerhamomyces pijperi</name>
    <name type="common">Yeast</name>
    <name type="synonym">Pichia pijperi</name>
    <dbReference type="NCBI Taxonomy" id="599730"/>
    <lineage>
        <taxon>Eukaryota</taxon>
        <taxon>Fungi</taxon>
        <taxon>Dikarya</taxon>
        <taxon>Ascomycota</taxon>
        <taxon>Saccharomycotina</taxon>
        <taxon>Saccharomycetes</taxon>
        <taxon>Phaffomycetales</taxon>
        <taxon>Wickerhamomycetaceae</taxon>
        <taxon>Wickerhamomyces</taxon>
    </lineage>
</organism>
<feature type="compositionally biased region" description="Low complexity" evidence="2">
    <location>
        <begin position="1127"/>
        <end position="1142"/>
    </location>
</feature>
<evidence type="ECO:0000313" key="4">
    <source>
        <dbReference type="Proteomes" id="UP000774326"/>
    </source>
</evidence>
<feature type="region of interest" description="Disordered" evidence="2">
    <location>
        <begin position="1111"/>
        <end position="1146"/>
    </location>
</feature>
<feature type="compositionally biased region" description="Acidic residues" evidence="2">
    <location>
        <begin position="425"/>
        <end position="442"/>
    </location>
</feature>
<protein>
    <submittedName>
        <fullName evidence="3">Uncharacterized protein</fullName>
    </submittedName>
</protein>
<feature type="compositionally biased region" description="Low complexity" evidence="2">
    <location>
        <begin position="548"/>
        <end position="557"/>
    </location>
</feature>
<feature type="region of interest" description="Disordered" evidence="2">
    <location>
        <begin position="651"/>
        <end position="744"/>
    </location>
</feature>
<feature type="region of interest" description="Disordered" evidence="2">
    <location>
        <begin position="210"/>
        <end position="579"/>
    </location>
</feature>
<feature type="compositionally biased region" description="Low complexity" evidence="2">
    <location>
        <begin position="210"/>
        <end position="226"/>
    </location>
</feature>
<feature type="compositionally biased region" description="Acidic residues" evidence="2">
    <location>
        <begin position="473"/>
        <end position="493"/>
    </location>
</feature>
<gene>
    <name evidence="3" type="ORF">WICPIJ_000466</name>
</gene>
<keyword evidence="4" id="KW-1185">Reference proteome</keyword>
<feature type="compositionally biased region" description="Low complexity" evidence="2">
    <location>
        <begin position="354"/>
        <end position="391"/>
    </location>
</feature>
<feature type="region of interest" description="Disordered" evidence="2">
    <location>
        <begin position="766"/>
        <end position="844"/>
    </location>
</feature>
<reference evidence="3" key="1">
    <citation type="journal article" date="2021" name="Open Biol.">
        <title>Shared evolutionary footprints suggest mitochondrial oxidative damage underlies multiple complex I losses in fungi.</title>
        <authorList>
            <person name="Schikora-Tamarit M.A."/>
            <person name="Marcet-Houben M."/>
            <person name="Nosek J."/>
            <person name="Gabaldon T."/>
        </authorList>
    </citation>
    <scope>NUCLEOTIDE SEQUENCE</scope>
    <source>
        <strain evidence="3">CBS2887</strain>
    </source>
</reference>
<feature type="compositionally biased region" description="Polar residues" evidence="2">
    <location>
        <begin position="530"/>
        <end position="539"/>
    </location>
</feature>
<reference evidence="3" key="2">
    <citation type="submission" date="2021-01" db="EMBL/GenBank/DDBJ databases">
        <authorList>
            <person name="Schikora-Tamarit M.A."/>
        </authorList>
    </citation>
    <scope>NUCLEOTIDE SEQUENCE</scope>
    <source>
        <strain evidence="3">CBS2887</strain>
    </source>
</reference>
<feature type="compositionally biased region" description="Low complexity" evidence="2">
    <location>
        <begin position="731"/>
        <end position="740"/>
    </location>
</feature>
<dbReference type="AlphaFoldDB" id="A0A9P8QG80"/>
<sequence length="1160" mass="128304">MSGGPKSTSAAANLRNQLLSTDIGNIDVRDEVPVMQQQQQQQQHYQQHYPHQFPPHQQQQQQIQQNQFMNNGYPQPQAPMSHPKKHSMTSTGSSNGKGFFHLKSSKKSKSFSGGDDEDDDDKDVVLDNTQANGMTFAEISTIKDRGRYGGGSSFDTTPIIPTLQTGFVGSGANVSGNQYRKQMNNMKKMSYANAGKAMSLQVVPGVNPYQRQQQQRMFQQQQPPQGFMGGNPRANSLMTPPPTAFQQQQQQQYHPMMRPNPRANSLMSGPPPPQLQHQQQQQFQQGRPPFNPQQQQPQLMQRYGPPPVSNGNPGRIPPPRAMSLQTGTNMYQQQQQQQPFRANGLGSIPDETTQGPIRPQQQQPPSQRPIQQFPLAHQQQQQPINQRTSQPERQLASDDLPIAESSHHNIKASSSSSDNNHVTGEFEDSFESIAEGEDDDDDSHNTVLVHEESPSKMKRSNGLPHLSLLNLRDDDEEEEEQDEEHESTDEDIAPSEHVDPASQLTAPSQHAEDQTKRTVTPPPPIEKNFISPQQQQQTLAVDRSPFKQQQTTTTTTTSKSVASDQKAHRAAKSASSMSGYSSFSAISETSTQNQHLQNQRALYGTIKNDTNASTLNTEMFVTASQFSLMGGIGGSGEGQDDTEDLSYFKNKKQDATPEDEESASNTNAATELGEDYGDDDTATIPGSFNVSSNHSMATPVIANPNVRQFEDSVTPTAVSRDSPRNKKRLSVSDQASLDSSSTKRSSFKLLKSPKFLSNWKIRRASKKENTPVFPSSPDLPRNSQASDSTTSTVPPSKVPVPARKQHYGANISNDADESASDVEPIPRTLDPSRQSSANHLPIGTSAGLQSSFELEPSTAPLVQASTVASAKMGPEPAVLDKERKLEFTVDQLGIMQGKLDIMNELELVSAELIQSVKREIKLEESLQIGATQPSPYFNERTHAQLIADLTKRLNEERHKRYIAEEHVLMYQTGTKPSSLSLNYELSQLKTSNLLKDDQIAKLQTELQQLNNQHKLQTDQLKSENYTLAHEIIPNLKNQIQFLTKDENNLNIMQQRLKIAINDNETLQRLIDDLQQTAGMMDIPKYGNHSNGSTSSFTFVDKEADKKVNEFKLNSGNSNNSSPAKSIGKTYNKTGTGSGSNNGMRVGSNFSLINVTTTGEK</sequence>
<feature type="compositionally biased region" description="Low complexity" evidence="2">
    <location>
        <begin position="411"/>
        <end position="421"/>
    </location>
</feature>
<feature type="compositionally biased region" description="Acidic residues" evidence="2">
    <location>
        <begin position="672"/>
        <end position="681"/>
    </location>
</feature>